<sequence>MIQRIFPFNLMILLLFCFGCKNNNRACAEKEVLSKQDIYKKIEYFVNAYDFDDEQKQLEQFDIQHPIPEGGDVDENTKIQDSLLIERRIRGYDINDSLNFYFSMLIPEILFYDEDFRYLAGKLLEKRYLYHRRQFKRPKTFPVYNMTFATYNSSSNKFALNIVTRMKRNKSSGYKVYSRTGVDFVCIDSVVLELDKIPKMRNDSIHKICLDLVKSNETGNCVW</sequence>
<organism evidence="1 2">
    <name type="scientific">Ornithobacterium rhinotracheale</name>
    <dbReference type="NCBI Taxonomy" id="28251"/>
    <lineage>
        <taxon>Bacteria</taxon>
        <taxon>Pseudomonadati</taxon>
        <taxon>Bacteroidota</taxon>
        <taxon>Flavobacteriia</taxon>
        <taxon>Flavobacteriales</taxon>
        <taxon>Weeksellaceae</taxon>
        <taxon>Ornithobacterium</taxon>
    </lineage>
</organism>
<proteinExistence type="predicted"/>
<dbReference type="AlphaFoldDB" id="A0A3R5WYU1"/>
<evidence type="ECO:0000313" key="1">
    <source>
        <dbReference type="EMBL" id="QAR30257.1"/>
    </source>
</evidence>
<accession>A0A3R5WYU1</accession>
<gene>
    <name evidence="1" type="ORF">EQP59_02225</name>
</gene>
<name>A0A3R5WYU1_ORNRH</name>
<dbReference type="OrthoDB" id="1451248at2"/>
<protein>
    <submittedName>
        <fullName evidence="1">Uncharacterized protein</fullName>
    </submittedName>
</protein>
<dbReference type="EMBL" id="CP035107">
    <property type="protein sequence ID" value="QAR30257.1"/>
    <property type="molecule type" value="Genomic_DNA"/>
</dbReference>
<reference evidence="1 2" key="1">
    <citation type="submission" date="2019-01" db="EMBL/GenBank/DDBJ databases">
        <title>Whole Genome of Ornithobacterium rhinotracheale FARPER-174b.</title>
        <authorList>
            <person name="Tataje-Lavanda L.A."/>
            <person name="Montalvan A."/>
            <person name="Montesinos R."/>
            <person name="Zimic M."/>
            <person name="Fernandez-Sanchez M."/>
            <person name="Fernandez-Diaz M."/>
        </authorList>
    </citation>
    <scope>NUCLEOTIDE SEQUENCE [LARGE SCALE GENOMIC DNA]</scope>
    <source>
        <strain evidence="1 2">FARPER-174b</strain>
    </source>
</reference>
<evidence type="ECO:0000313" key="2">
    <source>
        <dbReference type="Proteomes" id="UP000287701"/>
    </source>
</evidence>
<dbReference type="Proteomes" id="UP000287701">
    <property type="component" value="Chromosome"/>
</dbReference>
<dbReference type="RefSeq" id="WP_128500759.1">
    <property type="nucleotide sequence ID" value="NZ_CP035107.1"/>
</dbReference>